<accession>A0A1G6J755</accession>
<keyword evidence="8" id="KW-1185">Reference proteome</keyword>
<dbReference type="Pfam" id="PF00092">
    <property type="entry name" value="VWA"/>
    <property type="match status" value="1"/>
</dbReference>
<keyword evidence="3 5" id="KW-1133">Transmembrane helix</keyword>
<dbReference type="Proteomes" id="UP000198757">
    <property type="component" value="Unassembled WGS sequence"/>
</dbReference>
<feature type="transmembrane region" description="Helical" evidence="5">
    <location>
        <begin position="60"/>
        <end position="78"/>
    </location>
</feature>
<evidence type="ECO:0000259" key="6">
    <source>
        <dbReference type="PROSITE" id="PS50234"/>
    </source>
</evidence>
<keyword evidence="1" id="KW-1003">Cell membrane</keyword>
<feature type="transmembrane region" description="Helical" evidence="5">
    <location>
        <begin position="306"/>
        <end position="327"/>
    </location>
</feature>
<evidence type="ECO:0000256" key="2">
    <source>
        <dbReference type="ARBA" id="ARBA00022692"/>
    </source>
</evidence>
<evidence type="ECO:0000313" key="7">
    <source>
        <dbReference type="EMBL" id="SDC14459.1"/>
    </source>
</evidence>
<protein>
    <submittedName>
        <fullName evidence="7">Ca-activated chloride channel family protein</fullName>
    </submittedName>
</protein>
<reference evidence="8" key="1">
    <citation type="submission" date="2016-10" db="EMBL/GenBank/DDBJ databases">
        <authorList>
            <person name="Varghese N."/>
            <person name="Submissions S."/>
        </authorList>
    </citation>
    <scope>NUCLEOTIDE SEQUENCE [LARGE SCALE GENOMIC DNA]</scope>
    <source>
        <strain evidence="8">DSM 25811 / CCM 8410 / LMG 26954 / E90</strain>
    </source>
</reference>
<dbReference type="InterPro" id="IPR036465">
    <property type="entry name" value="vWFA_dom_sf"/>
</dbReference>
<evidence type="ECO:0000256" key="5">
    <source>
        <dbReference type="SAM" id="Phobius"/>
    </source>
</evidence>
<dbReference type="Gene3D" id="3.40.50.410">
    <property type="entry name" value="von Willebrand factor, type A domain"/>
    <property type="match status" value="1"/>
</dbReference>
<dbReference type="STRING" id="1285928.SAMN04487894_101440"/>
<dbReference type="InterPro" id="IPR050768">
    <property type="entry name" value="UPF0353/GerABKA_families"/>
</dbReference>
<gene>
    <name evidence="7" type="ORF">SAMN04487894_101440</name>
</gene>
<dbReference type="PROSITE" id="PS50234">
    <property type="entry name" value="VWFA"/>
    <property type="match status" value="1"/>
</dbReference>
<proteinExistence type="predicted"/>
<dbReference type="PANTHER" id="PTHR22550:SF5">
    <property type="entry name" value="LEUCINE ZIPPER PROTEIN 4"/>
    <property type="match status" value="1"/>
</dbReference>
<name>A0A1G6J755_NIADE</name>
<feature type="domain" description="VWFA" evidence="6">
    <location>
        <begin position="95"/>
        <end position="286"/>
    </location>
</feature>
<dbReference type="PANTHER" id="PTHR22550">
    <property type="entry name" value="SPORE GERMINATION PROTEIN"/>
    <property type="match status" value="1"/>
</dbReference>
<evidence type="ECO:0000313" key="8">
    <source>
        <dbReference type="Proteomes" id="UP000198757"/>
    </source>
</evidence>
<dbReference type="OrthoDB" id="6206554at2"/>
<dbReference type="SUPFAM" id="SSF53300">
    <property type="entry name" value="vWA-like"/>
    <property type="match status" value="1"/>
</dbReference>
<dbReference type="InterPro" id="IPR002035">
    <property type="entry name" value="VWF_A"/>
</dbReference>
<organism evidence="7 8">
    <name type="scientific">Niabella drilacis (strain DSM 25811 / CCM 8410 / CCUG 62505 / LMG 26954 / E90)</name>
    <dbReference type="NCBI Taxonomy" id="1285928"/>
    <lineage>
        <taxon>Bacteria</taxon>
        <taxon>Pseudomonadati</taxon>
        <taxon>Bacteroidota</taxon>
        <taxon>Chitinophagia</taxon>
        <taxon>Chitinophagales</taxon>
        <taxon>Chitinophagaceae</taxon>
        <taxon>Niabella</taxon>
    </lineage>
</organism>
<keyword evidence="2 5" id="KW-0812">Transmembrane</keyword>
<sequence length="332" mass="37267">MIYDWLQNIKFIWPENFIFLALIPFLIAQYVKNGKQGKSAILTSGIQSKIPGTFKTRFRHLPFVLRLIGITCLVTALARPQHQKDMSRSEGEGIDIMLVMDVSGSMLTQDIKPRRFTVAKEVAIDFVKNRPTDRIGLVIFSGEAFTKVPLTPDKATLLDQLSQLKVMDDGYLEPGTLIGEGLATAVNRISKGSSKTKVIILLTDGKEDAPPTRIIDPGMALEIAKANRVRVYCVGLGVSEFTEEQVASGVRNFLDEDLLKRIASETGGQYYHAVDKTSLQAIYNQINKLEKTKVEVIRYKQTEEMFLPLVLAALGLLLIEVLLRYTWFKRFP</sequence>
<dbReference type="AlphaFoldDB" id="A0A1G6J755"/>
<evidence type="ECO:0000256" key="4">
    <source>
        <dbReference type="ARBA" id="ARBA00023136"/>
    </source>
</evidence>
<feature type="transmembrane region" description="Helical" evidence="5">
    <location>
        <begin position="12"/>
        <end position="31"/>
    </location>
</feature>
<dbReference type="RefSeq" id="WP_090388379.1">
    <property type="nucleotide sequence ID" value="NZ_FMZO01000001.1"/>
</dbReference>
<dbReference type="SMART" id="SM00327">
    <property type="entry name" value="VWA"/>
    <property type="match status" value="1"/>
</dbReference>
<dbReference type="EMBL" id="FMZO01000001">
    <property type="protein sequence ID" value="SDC14459.1"/>
    <property type="molecule type" value="Genomic_DNA"/>
</dbReference>
<keyword evidence="4 5" id="KW-0472">Membrane</keyword>
<evidence type="ECO:0000256" key="1">
    <source>
        <dbReference type="ARBA" id="ARBA00022475"/>
    </source>
</evidence>
<evidence type="ECO:0000256" key="3">
    <source>
        <dbReference type="ARBA" id="ARBA00022989"/>
    </source>
</evidence>